<feature type="non-terminal residue" evidence="2">
    <location>
        <position position="164"/>
    </location>
</feature>
<dbReference type="Gene3D" id="1.20.1440.170">
    <property type="entry name" value="Translation machinery-associated protein 16-like"/>
    <property type="match status" value="1"/>
</dbReference>
<dbReference type="AlphaFoldDB" id="A0A1E3NS28"/>
<dbReference type="RefSeq" id="XP_019020003.1">
    <property type="nucleotide sequence ID" value="XM_019162403.1"/>
</dbReference>
<dbReference type="STRING" id="763406.A0A1E3NS28"/>
<protein>
    <recommendedName>
        <fullName evidence="4">Translation machinery-associated protein 16</fullName>
    </recommendedName>
</protein>
<proteinExistence type="inferred from homology"/>
<dbReference type="InterPro" id="IPR038356">
    <property type="entry name" value="Tma16_sf"/>
</dbReference>
<dbReference type="GO" id="GO:0005634">
    <property type="term" value="C:nucleus"/>
    <property type="evidence" value="ECO:0007669"/>
    <property type="project" value="TreeGrafter"/>
</dbReference>
<gene>
    <name evidence="2" type="ORF">PICMEDRAFT_25584</name>
</gene>
<evidence type="ECO:0000256" key="1">
    <source>
        <dbReference type="ARBA" id="ARBA00034127"/>
    </source>
</evidence>
<name>A0A1E3NS28_9ASCO</name>
<evidence type="ECO:0000313" key="2">
    <source>
        <dbReference type="EMBL" id="ODQ48890.1"/>
    </source>
</evidence>
<dbReference type="GeneID" id="30179090"/>
<comment type="similarity">
    <text evidence="1">Belongs to the TMA16 family.</text>
</comment>
<reference evidence="2 3" key="1">
    <citation type="journal article" date="2016" name="Proc. Natl. Acad. Sci. U.S.A.">
        <title>Comparative genomics of biotechnologically important yeasts.</title>
        <authorList>
            <person name="Riley R."/>
            <person name="Haridas S."/>
            <person name="Wolfe K.H."/>
            <person name="Lopes M.R."/>
            <person name="Hittinger C.T."/>
            <person name="Goeker M."/>
            <person name="Salamov A.A."/>
            <person name="Wisecaver J.H."/>
            <person name="Long T.M."/>
            <person name="Calvey C.H."/>
            <person name="Aerts A.L."/>
            <person name="Barry K.W."/>
            <person name="Choi C."/>
            <person name="Clum A."/>
            <person name="Coughlan A.Y."/>
            <person name="Deshpande S."/>
            <person name="Douglass A.P."/>
            <person name="Hanson S.J."/>
            <person name="Klenk H.-P."/>
            <person name="LaButti K.M."/>
            <person name="Lapidus A."/>
            <person name="Lindquist E.A."/>
            <person name="Lipzen A.M."/>
            <person name="Meier-Kolthoff J.P."/>
            <person name="Ohm R.A."/>
            <person name="Otillar R.P."/>
            <person name="Pangilinan J.L."/>
            <person name="Peng Y."/>
            <person name="Rokas A."/>
            <person name="Rosa C.A."/>
            <person name="Scheuner C."/>
            <person name="Sibirny A.A."/>
            <person name="Slot J.C."/>
            <person name="Stielow J.B."/>
            <person name="Sun H."/>
            <person name="Kurtzman C.P."/>
            <person name="Blackwell M."/>
            <person name="Grigoriev I.V."/>
            <person name="Jeffries T.W."/>
        </authorList>
    </citation>
    <scope>NUCLEOTIDE SEQUENCE [LARGE SCALE GENOMIC DNA]</scope>
    <source>
        <strain evidence="2 3">NRRL Y-2026</strain>
    </source>
</reference>
<dbReference type="Pfam" id="PF11176">
    <property type="entry name" value="Tma16"/>
    <property type="match status" value="1"/>
</dbReference>
<dbReference type="InterPro" id="IPR021346">
    <property type="entry name" value="Tma16"/>
</dbReference>
<dbReference type="Proteomes" id="UP000094455">
    <property type="component" value="Unassembled WGS sequence"/>
</dbReference>
<keyword evidence="3" id="KW-1185">Reference proteome</keyword>
<organism evidence="2 3">
    <name type="scientific">Pichia membranifaciens NRRL Y-2026</name>
    <dbReference type="NCBI Taxonomy" id="763406"/>
    <lineage>
        <taxon>Eukaryota</taxon>
        <taxon>Fungi</taxon>
        <taxon>Dikarya</taxon>
        <taxon>Ascomycota</taxon>
        <taxon>Saccharomycotina</taxon>
        <taxon>Pichiomycetes</taxon>
        <taxon>Pichiales</taxon>
        <taxon>Pichiaceae</taxon>
        <taxon>Pichia</taxon>
    </lineage>
</organism>
<dbReference type="EMBL" id="KV454001">
    <property type="protein sequence ID" value="ODQ48890.1"/>
    <property type="molecule type" value="Genomic_DNA"/>
</dbReference>
<accession>A0A1E3NS28</accession>
<evidence type="ECO:0000313" key="3">
    <source>
        <dbReference type="Proteomes" id="UP000094455"/>
    </source>
</evidence>
<dbReference type="PANTHER" id="PTHR13349">
    <property type="entry name" value="TRANSLATION MACHINERY-ASSOCIATED PROTEIN 16"/>
    <property type="match status" value="1"/>
</dbReference>
<evidence type="ECO:0008006" key="4">
    <source>
        <dbReference type="Google" id="ProtNLM"/>
    </source>
</evidence>
<dbReference type="PANTHER" id="PTHR13349:SF2">
    <property type="entry name" value="TRANSLATION MACHINERY-ASSOCIATED PROTEIN 16"/>
    <property type="match status" value="1"/>
</dbReference>
<sequence length="164" mass="19165">MAKTVLKVTQKIRKKKTLLHPNGRKAQSLARASLRDDRVNQKKLMHSMRKSEENLIVDFFQEFINSPAEIEKDKYELDDLKSLIETFINRDRDELETLKSERRADRPPSKRQQLLESRLKQENHMYETGWQVPDLRSATNVNLLRLWKGGHGGLTAIKCALVKK</sequence>
<dbReference type="OrthoDB" id="270284at2759"/>